<evidence type="ECO:0000256" key="5">
    <source>
        <dbReference type="ARBA" id="ARBA00023088"/>
    </source>
</evidence>
<keyword evidence="4" id="KW-0732">Signal</keyword>
<keyword evidence="2" id="KW-0134">Cell wall</keyword>
<feature type="transmembrane region" description="Helical" evidence="7">
    <location>
        <begin position="107"/>
        <end position="126"/>
    </location>
</feature>
<dbReference type="RefSeq" id="WP_060476421.1">
    <property type="nucleotide sequence ID" value="NZ_BDUR01000011.1"/>
</dbReference>
<dbReference type="PATRIC" id="fig|1280.4791.peg.1842"/>
<feature type="region of interest" description="Disordered" evidence="6">
    <location>
        <begin position="81"/>
        <end position="101"/>
    </location>
</feature>
<evidence type="ECO:0000313" key="9">
    <source>
        <dbReference type="EMBL" id="ACZ69027.1"/>
    </source>
</evidence>
<feature type="domain" description="Gram-positive cocci surface proteins LPxTG" evidence="8">
    <location>
        <begin position="95"/>
        <end position="128"/>
    </location>
</feature>
<protein>
    <recommendedName>
        <fullName evidence="8">Gram-positive cocci surface proteins LPxTG domain-containing protein</fullName>
    </recommendedName>
</protein>
<organism evidence="9">
    <name type="scientific">Staphylococcus aureus</name>
    <dbReference type="NCBI Taxonomy" id="1280"/>
    <lineage>
        <taxon>Bacteria</taxon>
        <taxon>Bacillati</taxon>
        <taxon>Bacillota</taxon>
        <taxon>Bacilli</taxon>
        <taxon>Bacillales</taxon>
        <taxon>Staphylococcaceae</taxon>
        <taxon>Staphylococcus</taxon>
    </lineage>
</organism>
<accession>D2JDU8</accession>
<dbReference type="InterPro" id="IPR019931">
    <property type="entry name" value="LPXTG_anchor"/>
</dbReference>
<evidence type="ECO:0000256" key="3">
    <source>
        <dbReference type="ARBA" id="ARBA00022525"/>
    </source>
</evidence>
<dbReference type="NCBIfam" id="TIGR01167">
    <property type="entry name" value="LPXTG_anchor"/>
    <property type="match status" value="1"/>
</dbReference>
<keyword evidence="5" id="KW-0572">Peptidoglycan-anchor</keyword>
<dbReference type="Pfam" id="PF00746">
    <property type="entry name" value="Gram_pos_anchor"/>
    <property type="match status" value="1"/>
</dbReference>
<dbReference type="EMBL" id="GQ900478">
    <property type="protein sequence ID" value="ACZ69027.1"/>
    <property type="molecule type" value="Genomic_DNA"/>
</dbReference>
<dbReference type="AlphaFoldDB" id="D2JDU8"/>
<evidence type="ECO:0000256" key="2">
    <source>
        <dbReference type="ARBA" id="ARBA00022512"/>
    </source>
</evidence>
<keyword evidence="7" id="KW-0812">Transmembrane</keyword>
<comment type="subcellular location">
    <subcellularLocation>
        <location evidence="1">Secreted</location>
        <location evidence="1">Cell wall</location>
        <topology evidence="1">Peptidoglycan-anchor</topology>
    </subcellularLocation>
</comment>
<keyword evidence="3" id="KW-0964">Secreted</keyword>
<evidence type="ECO:0000256" key="4">
    <source>
        <dbReference type="ARBA" id="ARBA00022729"/>
    </source>
</evidence>
<reference evidence="9" key="2">
    <citation type="submission" date="2009-12" db="EMBL/GenBank/DDBJ databases">
        <authorList>
            <person name="Summers A.O."/>
            <person name="Shearer J."/>
            <person name="Wireman J."/>
        </authorList>
    </citation>
    <scope>NUCLEOTIDE SEQUENCE</scope>
    <source>
        <strain evidence="9">3041</strain>
        <plasmid evidence="9">SAP056A</plasmid>
    </source>
</reference>
<reference evidence="9" key="1">
    <citation type="submission" date="2009-08" db="EMBL/GenBank/DDBJ databases">
        <authorList>
            <person name="Gill J."/>
            <person name="Borman J."/>
            <person name="Shetty J."/>
            <person name="Hostetler J."/>
            <person name="Durkin S."/>
            <person name="Montgomery B."/>
        </authorList>
    </citation>
    <scope>NUCLEOTIDE SEQUENCE</scope>
    <source>
        <strain evidence="9">3041</strain>
        <plasmid evidence="9">SAP056A</plasmid>
    </source>
</reference>
<evidence type="ECO:0000259" key="8">
    <source>
        <dbReference type="Pfam" id="PF00746"/>
    </source>
</evidence>
<evidence type="ECO:0000256" key="7">
    <source>
        <dbReference type="SAM" id="Phobius"/>
    </source>
</evidence>
<keyword evidence="9" id="KW-0614">Plasmid</keyword>
<feature type="compositionally biased region" description="Polar residues" evidence="6">
    <location>
        <begin position="81"/>
        <end position="91"/>
    </location>
</feature>
<evidence type="ECO:0000256" key="6">
    <source>
        <dbReference type="SAM" id="MobiDB-lite"/>
    </source>
</evidence>
<gene>
    <name evidence="9" type="ORF">SAP056A_014</name>
</gene>
<geneLocation type="plasmid" evidence="9">
    <name>SAP056A</name>
</geneLocation>
<proteinExistence type="predicted"/>
<keyword evidence="7" id="KW-0472">Membrane</keyword>
<evidence type="ECO:0000256" key="1">
    <source>
        <dbReference type="ARBA" id="ARBA00004168"/>
    </source>
</evidence>
<keyword evidence="7" id="KW-1133">Transmembrane helix</keyword>
<sequence length="134" mass="14787">MKNKINKIAISSMIFGGTLLTSNFNLYAEEGINTSVSKSLDLDQSGKLDHGILHPDGTVTNPNVSPNHYILEVEKSMEFQDATNSNEQSTISHDHKLPETGEQSSNLSIITFLASLTLIIGILLTFRRFIKPIK</sequence>
<name>D2JDU8_STAAU</name>